<keyword evidence="4 6" id="KW-1133">Transmembrane helix</keyword>
<dbReference type="GO" id="GO:0005886">
    <property type="term" value="C:plasma membrane"/>
    <property type="evidence" value="ECO:0007669"/>
    <property type="project" value="UniProtKB-SubCell"/>
</dbReference>
<evidence type="ECO:0000256" key="4">
    <source>
        <dbReference type="ARBA" id="ARBA00022989"/>
    </source>
</evidence>
<sequence length="524" mass="57839">MQNKQMKHVVNGAFILSLAALIAKILSAVYRVPFQNLVGNTGFYVYQQIYPLYGIGMTFALSGLPVFISKLIAEQTDSGWQRETLRRSAVLLTFLSVLIFIGLQVGAEQIAQSMGDHQLAPLIDAVAWMFLFMPWLAVSRGFFQGRFIMVPTALSQVIEQIVRVAVILIAAVWAVQGHWSVYKMGTWAMSGAAFGALASSGVLLYFWWRRERQPQGNMSEVAVPRYRDLLRRFLAEGGSLCLFASLIVLLQLVDSFSVKNNLVVAGLGQAAAKSLKGVYDRGQPLVQLGLVLATALSTSLLPSLTRALQRQRQNEFYRQAVMMIRLSCAFSVAAAGGLIALMPGVNRLLFGDTHGDLALGLYMLSIVLVALISSYSSVFQSLGEYHLPTVALLLGLVVKLAINGWAVRQWQINGASGATVFALAVMFWLLWWHSRNYIRQALFRQNFLGKLFVCTGGMVLVVGVLYAQLVQWLQPGRLATGGLVLLCVALGGGVFLFLARKLRLLTIREWLALPLGKKFLRRFK</sequence>
<feature type="transmembrane region" description="Helical" evidence="6">
    <location>
        <begin position="357"/>
        <end position="375"/>
    </location>
</feature>
<dbReference type="InterPro" id="IPR050833">
    <property type="entry name" value="Poly_Biosynth_Transport"/>
</dbReference>
<evidence type="ECO:0000313" key="8">
    <source>
        <dbReference type="Proteomes" id="UP000051181"/>
    </source>
</evidence>
<dbReference type="InterPro" id="IPR002797">
    <property type="entry name" value="Polysacc_synth"/>
</dbReference>
<dbReference type="InterPro" id="IPR024923">
    <property type="entry name" value="PG_synth_SpoVB"/>
</dbReference>
<dbReference type="PANTHER" id="PTHR30250">
    <property type="entry name" value="PST FAMILY PREDICTED COLANIC ACID TRANSPORTER"/>
    <property type="match status" value="1"/>
</dbReference>
<evidence type="ECO:0000256" key="1">
    <source>
        <dbReference type="ARBA" id="ARBA00004651"/>
    </source>
</evidence>
<organism evidence="7 8">
    <name type="scientific">Loigolactobacillus coryniformis subsp. coryniformis KCTC 3167 = DSM 20001</name>
    <dbReference type="NCBI Taxonomy" id="913848"/>
    <lineage>
        <taxon>Bacteria</taxon>
        <taxon>Bacillati</taxon>
        <taxon>Bacillota</taxon>
        <taxon>Bacilli</taxon>
        <taxon>Lactobacillales</taxon>
        <taxon>Lactobacillaceae</taxon>
        <taxon>Loigolactobacillus</taxon>
    </lineage>
</organism>
<proteinExistence type="predicted"/>
<evidence type="ECO:0000256" key="5">
    <source>
        <dbReference type="ARBA" id="ARBA00023136"/>
    </source>
</evidence>
<feature type="transmembrane region" description="Helical" evidence="6">
    <location>
        <begin position="187"/>
        <end position="208"/>
    </location>
</feature>
<feature type="transmembrane region" description="Helical" evidence="6">
    <location>
        <begin position="119"/>
        <end position="137"/>
    </location>
</feature>
<dbReference type="eggNOG" id="COG2244">
    <property type="taxonomic scope" value="Bacteria"/>
</dbReference>
<feature type="transmembrane region" description="Helical" evidence="6">
    <location>
        <begin position="285"/>
        <end position="305"/>
    </location>
</feature>
<feature type="transmembrane region" description="Helical" evidence="6">
    <location>
        <begin position="157"/>
        <end position="175"/>
    </location>
</feature>
<evidence type="ECO:0000256" key="2">
    <source>
        <dbReference type="ARBA" id="ARBA00022475"/>
    </source>
</evidence>
<feature type="transmembrane region" description="Helical" evidence="6">
    <location>
        <begin position="412"/>
        <end position="431"/>
    </location>
</feature>
<dbReference type="Proteomes" id="UP000051181">
    <property type="component" value="Unassembled WGS sequence"/>
</dbReference>
<keyword evidence="5 6" id="KW-0472">Membrane</keyword>
<feature type="transmembrane region" description="Helical" evidence="6">
    <location>
        <begin position="326"/>
        <end position="345"/>
    </location>
</feature>
<evidence type="ECO:0000256" key="3">
    <source>
        <dbReference type="ARBA" id="ARBA00022692"/>
    </source>
</evidence>
<accession>A0A0R1F0B6</accession>
<feature type="transmembrane region" description="Helical" evidence="6">
    <location>
        <begin position="229"/>
        <end position="253"/>
    </location>
</feature>
<dbReference type="PANTHER" id="PTHR30250:SF29">
    <property type="entry name" value="POLYSACCHARIDE BIOSYNTHESIS PROTEIN C-TERMINAL DOMAIN-CONTAINING PROTEIN"/>
    <property type="match status" value="1"/>
</dbReference>
<keyword evidence="3 6" id="KW-0812">Transmembrane</keyword>
<dbReference type="RefSeq" id="WP_010009291.1">
    <property type="nucleotide sequence ID" value="NZ_AZCN01000053.1"/>
</dbReference>
<evidence type="ECO:0000313" key="7">
    <source>
        <dbReference type="EMBL" id="KRK15247.1"/>
    </source>
</evidence>
<evidence type="ECO:0000256" key="6">
    <source>
        <dbReference type="SAM" id="Phobius"/>
    </source>
</evidence>
<comment type="caution">
    <text evidence="7">The sequence shown here is derived from an EMBL/GenBank/DDBJ whole genome shotgun (WGS) entry which is preliminary data.</text>
</comment>
<feature type="transmembrane region" description="Helical" evidence="6">
    <location>
        <begin position="451"/>
        <end position="472"/>
    </location>
</feature>
<feature type="transmembrane region" description="Helical" evidence="6">
    <location>
        <begin position="50"/>
        <end position="68"/>
    </location>
</feature>
<protein>
    <submittedName>
        <fullName evidence="7">Integral membrane protein</fullName>
    </submittedName>
</protein>
<dbReference type="EMBL" id="AZCN01000053">
    <property type="protein sequence ID" value="KRK15247.1"/>
    <property type="molecule type" value="Genomic_DNA"/>
</dbReference>
<feature type="transmembrane region" description="Helical" evidence="6">
    <location>
        <begin position="387"/>
        <end position="406"/>
    </location>
</feature>
<dbReference type="PATRIC" id="fig|913848.6.peg.1885"/>
<feature type="transmembrane region" description="Helical" evidence="6">
    <location>
        <begin position="478"/>
        <end position="499"/>
    </location>
</feature>
<dbReference type="AlphaFoldDB" id="A0A0R1F0B6"/>
<feature type="transmembrane region" description="Helical" evidence="6">
    <location>
        <begin position="12"/>
        <end position="30"/>
    </location>
</feature>
<dbReference type="GeneID" id="65916209"/>
<keyword evidence="2" id="KW-1003">Cell membrane</keyword>
<comment type="subcellular location">
    <subcellularLocation>
        <location evidence="1">Cell membrane</location>
        <topology evidence="1">Multi-pass membrane protein</topology>
    </subcellularLocation>
</comment>
<dbReference type="Pfam" id="PF01943">
    <property type="entry name" value="Polysacc_synt"/>
    <property type="match status" value="1"/>
</dbReference>
<dbReference type="CDD" id="cd13124">
    <property type="entry name" value="MATE_SpoVB_like"/>
    <property type="match status" value="1"/>
</dbReference>
<reference evidence="7 8" key="1">
    <citation type="journal article" date="2015" name="Genome Announc.">
        <title>Expanding the biotechnology potential of lactobacilli through comparative genomics of 213 strains and associated genera.</title>
        <authorList>
            <person name="Sun Z."/>
            <person name="Harris H.M."/>
            <person name="McCann A."/>
            <person name="Guo C."/>
            <person name="Argimon S."/>
            <person name="Zhang W."/>
            <person name="Yang X."/>
            <person name="Jeffery I.B."/>
            <person name="Cooney J.C."/>
            <person name="Kagawa T.F."/>
            <person name="Liu W."/>
            <person name="Song Y."/>
            <person name="Salvetti E."/>
            <person name="Wrobel A."/>
            <person name="Rasinkangas P."/>
            <person name="Parkhill J."/>
            <person name="Rea M.C."/>
            <person name="O'Sullivan O."/>
            <person name="Ritari J."/>
            <person name="Douillard F.P."/>
            <person name="Paul Ross R."/>
            <person name="Yang R."/>
            <person name="Briner A.E."/>
            <person name="Felis G.E."/>
            <person name="de Vos W.M."/>
            <person name="Barrangou R."/>
            <person name="Klaenhammer T.R."/>
            <person name="Caufield P.W."/>
            <person name="Cui Y."/>
            <person name="Zhang H."/>
            <person name="O'Toole P.W."/>
        </authorList>
    </citation>
    <scope>NUCLEOTIDE SEQUENCE [LARGE SCALE GENOMIC DNA]</scope>
    <source>
        <strain evidence="7 8">DSM 20001</strain>
    </source>
</reference>
<name>A0A0R1F0B6_9LACO</name>
<feature type="transmembrane region" description="Helical" evidence="6">
    <location>
        <begin position="89"/>
        <end position="107"/>
    </location>
</feature>
<gene>
    <name evidence="7" type="ORF">FD22_GL001842</name>
</gene>